<comment type="caution">
    <text evidence="1">The sequence shown here is derived from an EMBL/GenBank/DDBJ whole genome shotgun (WGS) entry which is preliminary data.</text>
</comment>
<dbReference type="Proteomes" id="UP001054837">
    <property type="component" value="Unassembled WGS sequence"/>
</dbReference>
<name>A0AAV4PRU6_9ARAC</name>
<reference evidence="1 2" key="1">
    <citation type="submission" date="2021-06" db="EMBL/GenBank/DDBJ databases">
        <title>Caerostris darwini draft genome.</title>
        <authorList>
            <person name="Kono N."/>
            <person name="Arakawa K."/>
        </authorList>
    </citation>
    <scope>NUCLEOTIDE SEQUENCE [LARGE SCALE GENOMIC DNA]</scope>
</reference>
<accession>A0AAV4PRU6</accession>
<organism evidence="1 2">
    <name type="scientific">Caerostris darwini</name>
    <dbReference type="NCBI Taxonomy" id="1538125"/>
    <lineage>
        <taxon>Eukaryota</taxon>
        <taxon>Metazoa</taxon>
        <taxon>Ecdysozoa</taxon>
        <taxon>Arthropoda</taxon>
        <taxon>Chelicerata</taxon>
        <taxon>Arachnida</taxon>
        <taxon>Araneae</taxon>
        <taxon>Araneomorphae</taxon>
        <taxon>Entelegynae</taxon>
        <taxon>Araneoidea</taxon>
        <taxon>Araneidae</taxon>
        <taxon>Caerostris</taxon>
    </lineage>
</organism>
<dbReference type="AlphaFoldDB" id="A0AAV4PRU6"/>
<gene>
    <name evidence="1" type="ORF">CDAR_97461</name>
</gene>
<proteinExistence type="predicted"/>
<sequence>MYGVNQNARKKNETSFLWSGNIRSSLKTSFVVPPGRGGIDCEGGCAVSALKVVFDDLATPCLLSSEGKGKEINGVKVLLPLLGEGIERCP</sequence>
<evidence type="ECO:0000313" key="2">
    <source>
        <dbReference type="Proteomes" id="UP001054837"/>
    </source>
</evidence>
<evidence type="ECO:0000313" key="1">
    <source>
        <dbReference type="EMBL" id="GIX99075.1"/>
    </source>
</evidence>
<dbReference type="EMBL" id="BPLQ01003267">
    <property type="protein sequence ID" value="GIX99075.1"/>
    <property type="molecule type" value="Genomic_DNA"/>
</dbReference>
<keyword evidence="2" id="KW-1185">Reference proteome</keyword>
<protein>
    <submittedName>
        <fullName evidence="1">Uncharacterized protein</fullName>
    </submittedName>
</protein>